<dbReference type="Pfam" id="PF00474">
    <property type="entry name" value="SSF"/>
    <property type="match status" value="1"/>
</dbReference>
<dbReference type="Gene3D" id="1.20.1730.10">
    <property type="entry name" value="Sodium/glucose cotransporter"/>
    <property type="match status" value="1"/>
</dbReference>
<feature type="transmembrane region" description="Helical" evidence="11">
    <location>
        <begin position="691"/>
        <end position="714"/>
    </location>
</feature>
<dbReference type="InterPro" id="IPR051163">
    <property type="entry name" value="Sodium:Solute_Symporter_SSF"/>
</dbReference>
<proteinExistence type="inferred from homology"/>
<name>B0W5X1_CULQU</name>
<dbReference type="OrthoDB" id="6132759at2759"/>
<dbReference type="InParanoid" id="B0W5X1"/>
<dbReference type="Proteomes" id="UP000002320">
    <property type="component" value="Unassembled WGS sequence"/>
</dbReference>
<dbReference type="FunCoup" id="B0W5X1">
    <property type="interactions" value="20"/>
</dbReference>
<dbReference type="eggNOG" id="KOG2349">
    <property type="taxonomic scope" value="Eukaryota"/>
</dbReference>
<dbReference type="GO" id="GO:0005886">
    <property type="term" value="C:plasma membrane"/>
    <property type="evidence" value="ECO:0007669"/>
    <property type="project" value="UniProtKB-SubCell"/>
</dbReference>
<keyword evidence="4" id="KW-1003">Cell membrane</keyword>
<dbReference type="GO" id="GO:0015293">
    <property type="term" value="F:symporter activity"/>
    <property type="evidence" value="ECO:0007669"/>
    <property type="project" value="TreeGrafter"/>
</dbReference>
<feature type="transmembrane region" description="Helical" evidence="11">
    <location>
        <begin position="345"/>
        <end position="363"/>
    </location>
</feature>
<dbReference type="GO" id="GO:0006814">
    <property type="term" value="P:sodium ion transport"/>
    <property type="evidence" value="ECO:0007669"/>
    <property type="project" value="UniProtKB-KW"/>
</dbReference>
<reference evidence="12" key="1">
    <citation type="submission" date="2007-03" db="EMBL/GenBank/DDBJ databases">
        <title>Annotation of Culex pipiens quinquefasciatus.</title>
        <authorList>
            <consortium name="The Broad Institute Genome Sequencing Platform"/>
            <person name="Atkinson P.W."/>
            <person name="Hemingway J."/>
            <person name="Christensen B.M."/>
            <person name="Higgs S."/>
            <person name="Kodira C."/>
            <person name="Hannick L."/>
            <person name="Megy K."/>
            <person name="O'Leary S."/>
            <person name="Pearson M."/>
            <person name="Haas B.J."/>
            <person name="Mauceli E."/>
            <person name="Wortman J.R."/>
            <person name="Lee N.H."/>
            <person name="Guigo R."/>
            <person name="Stanke M."/>
            <person name="Alvarado L."/>
            <person name="Amedeo P."/>
            <person name="Antoine C.H."/>
            <person name="Arensburger P."/>
            <person name="Bidwell S.L."/>
            <person name="Crawford M."/>
            <person name="Camaro F."/>
            <person name="Devon K."/>
            <person name="Engels R."/>
            <person name="Hammond M."/>
            <person name="Howarth C."/>
            <person name="Koehrsen M."/>
            <person name="Lawson D."/>
            <person name="Montgomery P."/>
            <person name="Nene V."/>
            <person name="Nusbaum C."/>
            <person name="Puiu D."/>
            <person name="Romero-Severson J."/>
            <person name="Severson D.W."/>
            <person name="Shumway M."/>
            <person name="Sisk P."/>
            <person name="Stolte C."/>
            <person name="Zeng Q."/>
            <person name="Eisenstadt E."/>
            <person name="Fraser-Liggett C."/>
            <person name="Strausberg R."/>
            <person name="Galagan J."/>
            <person name="Birren B."/>
            <person name="Collins F.H."/>
        </authorList>
    </citation>
    <scope>NUCLEOTIDE SEQUENCE [LARGE SCALE GENOMIC DNA]</scope>
    <source>
        <strain evidence="12">JHB</strain>
    </source>
</reference>
<feature type="transmembrane region" description="Helical" evidence="11">
    <location>
        <begin position="196"/>
        <end position="215"/>
    </location>
</feature>
<keyword evidence="14" id="KW-1185">Reference proteome</keyword>
<dbReference type="AlphaFoldDB" id="B0W5X1"/>
<dbReference type="VEuPathDB" id="VectorBase:CPIJ002361"/>
<evidence type="ECO:0000313" key="14">
    <source>
        <dbReference type="Proteomes" id="UP000002320"/>
    </source>
</evidence>
<keyword evidence="5 11" id="KW-0812">Transmembrane</keyword>
<feature type="transmembrane region" description="Helical" evidence="11">
    <location>
        <begin position="400"/>
        <end position="418"/>
    </location>
</feature>
<keyword evidence="3" id="KW-0813">Transport</keyword>
<feature type="transmembrane region" description="Helical" evidence="11">
    <location>
        <begin position="540"/>
        <end position="563"/>
    </location>
</feature>
<dbReference type="PANTHER" id="PTHR42985:SF2">
    <property type="entry name" value="SODIUM-DEPENDENT MULTIVITAMIN TRANSPORTER"/>
    <property type="match status" value="1"/>
</dbReference>
<dbReference type="EnsemblMetazoa" id="CPIJ002361-RA">
    <property type="protein sequence ID" value="CPIJ002361-PA"/>
    <property type="gene ID" value="CPIJ002361"/>
</dbReference>
<feature type="transmembrane region" description="Helical" evidence="11">
    <location>
        <begin position="569"/>
        <end position="590"/>
    </location>
</feature>
<dbReference type="PANTHER" id="PTHR42985">
    <property type="entry name" value="SODIUM-COUPLED MONOCARBOXYLATE TRANSPORTER"/>
    <property type="match status" value="1"/>
</dbReference>
<evidence type="ECO:0000256" key="8">
    <source>
        <dbReference type="ARBA" id="ARBA00023065"/>
    </source>
</evidence>
<evidence type="ECO:0000256" key="10">
    <source>
        <dbReference type="ARBA" id="ARBA00023201"/>
    </source>
</evidence>
<accession>B0W5X1</accession>
<evidence type="ECO:0000256" key="3">
    <source>
        <dbReference type="ARBA" id="ARBA00022448"/>
    </source>
</evidence>
<reference evidence="13" key="2">
    <citation type="submission" date="2021-02" db="UniProtKB">
        <authorList>
            <consortium name="EnsemblMetazoa"/>
        </authorList>
    </citation>
    <scope>IDENTIFICATION</scope>
    <source>
        <strain evidence="13">JHB</strain>
    </source>
</reference>
<feature type="transmembrane region" description="Helical" evidence="11">
    <location>
        <begin position="597"/>
        <end position="619"/>
    </location>
</feature>
<evidence type="ECO:0000256" key="11">
    <source>
        <dbReference type="SAM" id="Phobius"/>
    </source>
</evidence>
<feature type="transmembrane region" description="Helical" evidence="11">
    <location>
        <begin position="485"/>
        <end position="504"/>
    </location>
</feature>
<keyword evidence="10" id="KW-0739">Sodium transport</keyword>
<dbReference type="HOGENOM" id="CLU_018808_11_1_1"/>
<organism>
    <name type="scientific">Culex quinquefasciatus</name>
    <name type="common">Southern house mosquito</name>
    <name type="synonym">Culex pungens</name>
    <dbReference type="NCBI Taxonomy" id="7176"/>
    <lineage>
        <taxon>Eukaryota</taxon>
        <taxon>Metazoa</taxon>
        <taxon>Ecdysozoa</taxon>
        <taxon>Arthropoda</taxon>
        <taxon>Hexapoda</taxon>
        <taxon>Insecta</taxon>
        <taxon>Pterygota</taxon>
        <taxon>Neoptera</taxon>
        <taxon>Endopterygota</taxon>
        <taxon>Diptera</taxon>
        <taxon>Nematocera</taxon>
        <taxon>Culicoidea</taxon>
        <taxon>Culicidae</taxon>
        <taxon>Culicinae</taxon>
        <taxon>Culicini</taxon>
        <taxon>Culex</taxon>
        <taxon>Culex</taxon>
    </lineage>
</organism>
<dbReference type="VEuPathDB" id="VectorBase:CQUJHB014863"/>
<dbReference type="CDD" id="cd11492">
    <property type="entry name" value="SLC5sbd_NIS-SMVT"/>
    <property type="match status" value="1"/>
</dbReference>
<dbReference type="InterPro" id="IPR001734">
    <property type="entry name" value="Na/solute_symporter"/>
</dbReference>
<evidence type="ECO:0000256" key="9">
    <source>
        <dbReference type="ARBA" id="ARBA00023136"/>
    </source>
</evidence>
<feature type="transmembrane region" description="Helical" evidence="11">
    <location>
        <begin position="248"/>
        <end position="272"/>
    </location>
</feature>
<keyword evidence="6 11" id="KW-1133">Transmembrane helix</keyword>
<sequence>MNGQGLVEHALVDGSSMSPCHPEMGTIATAVVADLIDGFSRFHLVDIDDQLFNTEGEGEQCILSNLSTIEFTGTSGDDQHGADFRTKRHPRLIAASSSSEQVFSVFQFHKVQRFNGDNNSSNNKNVRRDIWPAARRHVVAVERMNFTFGSTSMERVMARSFMDLLWDYGVFIVFIIFSTLVPLWGRFFGKKEKTKADYVFGVGTISMGAMMLSIARGTLGVRSFLGYPSELFYRGAAMWETLYGMVTAYPIVCFVFIPVYFNLGVTSVYQYLDLRFNSRLVRCLASGTYVIRSLLNLGVTVYTPTVALNTVIGIPYWASLLGISVISIIFNLLGGLKAAITADVIQGVTMILISFGIIIQSMFSVGGFDKIFTTPAEDGRLNFFNFTGDFTVRVDTTSAWLGQLFMSLSIFGCQQNFVQRYLSMSTFKEVRRTLMSNIPVVIGLFSLAWIVGMGVYSVYAQCDPMAAGYINKMDEILPFFVEDKFSYLPGVLGLFMASLFNGALSLNVSNLNSLATVTWEDFLSHLPRFKGISDKQQLNIIKFIGSVYGVMVMGVGFAVGLLSGVIESSMLMTSATSGPLLGVFLLAMLVPMANWKGAATGMIVSHIITLWITFGSLTIEKEVVLLPTSVESCTNETFSTGIIKPSKSWLLSNTPLEVESDFSYLDSPFSDPHNQQSSSSSFPDSLYSVSYMYYSLIGTFITVIVGTLVSYATAHRDDAYDHKLLHPAIYRLSRLLPGKARRYVNNPDIRPKVRMESKVPLDKLEQDNFGFDGQSEAVVVVSEKKVSPLEPGIFVVSLSDSEKSSTVEKQIETYRKLDEDLREVRT</sequence>
<dbReference type="KEGG" id="cqu:CpipJ_CPIJ002361"/>
<evidence type="ECO:0000256" key="4">
    <source>
        <dbReference type="ARBA" id="ARBA00022475"/>
    </source>
</evidence>
<feature type="transmembrane region" description="Helical" evidence="11">
    <location>
        <begin position="314"/>
        <end position="333"/>
    </location>
</feature>
<dbReference type="STRING" id="7176.B0W5X1"/>
<evidence type="ECO:0000313" key="13">
    <source>
        <dbReference type="EnsemblMetazoa" id="CPIJ002361-PA"/>
    </source>
</evidence>
<feature type="transmembrane region" description="Helical" evidence="11">
    <location>
        <begin position="165"/>
        <end position="184"/>
    </location>
</feature>
<dbReference type="InterPro" id="IPR038377">
    <property type="entry name" value="Na/Glc_symporter_sf"/>
</dbReference>
<dbReference type="EMBL" id="DS231845">
    <property type="protein sequence ID" value="EDS35958.1"/>
    <property type="molecule type" value="Genomic_DNA"/>
</dbReference>
<evidence type="ECO:0000256" key="1">
    <source>
        <dbReference type="ARBA" id="ARBA00004651"/>
    </source>
</evidence>
<feature type="transmembrane region" description="Helical" evidence="11">
    <location>
        <begin position="438"/>
        <end position="459"/>
    </location>
</feature>
<protein>
    <submittedName>
        <fullName evidence="12">Sodium/solute symporter</fullName>
    </submittedName>
</protein>
<feature type="transmembrane region" description="Helical" evidence="11">
    <location>
        <begin position="284"/>
        <end position="302"/>
    </location>
</feature>
<dbReference type="NCBIfam" id="TIGR00813">
    <property type="entry name" value="sss"/>
    <property type="match status" value="1"/>
</dbReference>
<evidence type="ECO:0000256" key="7">
    <source>
        <dbReference type="ARBA" id="ARBA00023053"/>
    </source>
</evidence>
<evidence type="ECO:0000256" key="6">
    <source>
        <dbReference type="ARBA" id="ARBA00022989"/>
    </source>
</evidence>
<dbReference type="PROSITE" id="PS50283">
    <property type="entry name" value="NA_SOLUT_SYMP_3"/>
    <property type="match status" value="1"/>
</dbReference>
<gene>
    <name evidence="13" type="primary">6033679</name>
    <name evidence="12" type="ORF">CpipJ_CPIJ002361</name>
</gene>
<comment type="similarity">
    <text evidence="2">Belongs to the sodium:solute symporter (SSF) (TC 2.A.21) family.</text>
</comment>
<dbReference type="OMA" id="WASICCM"/>
<comment type="subcellular location">
    <subcellularLocation>
        <location evidence="1">Cell membrane</location>
        <topology evidence="1">Multi-pass membrane protein</topology>
    </subcellularLocation>
</comment>
<evidence type="ECO:0000256" key="2">
    <source>
        <dbReference type="ARBA" id="ARBA00006434"/>
    </source>
</evidence>
<evidence type="ECO:0000313" key="12">
    <source>
        <dbReference type="EMBL" id="EDS35958.1"/>
    </source>
</evidence>
<keyword evidence="7" id="KW-0915">Sodium</keyword>
<keyword evidence="8" id="KW-0406">Ion transport</keyword>
<evidence type="ECO:0000256" key="5">
    <source>
        <dbReference type="ARBA" id="ARBA00022692"/>
    </source>
</evidence>
<keyword evidence="9 11" id="KW-0472">Membrane</keyword>